<reference evidence="1 2" key="1">
    <citation type="submission" date="2018-06" db="EMBL/GenBank/DDBJ databases">
        <authorList>
            <consortium name="Pathogen Informatics"/>
            <person name="Doyle S."/>
        </authorList>
    </citation>
    <scope>NUCLEOTIDE SEQUENCE [LARGE SCALE GENOMIC DNA]</scope>
    <source>
        <strain evidence="1 2">NCTC12961</strain>
    </source>
</reference>
<gene>
    <name evidence="1" type="ORF">NCTC12961_01818</name>
</gene>
<evidence type="ECO:0000313" key="2">
    <source>
        <dbReference type="Proteomes" id="UP000248897"/>
    </source>
</evidence>
<protein>
    <submittedName>
        <fullName evidence="1">Uncharacterized protein</fullName>
    </submittedName>
</protein>
<sequence length="67" mass="7718">MSAQRFTRWLRDPLPWTFALLLALVFGMNHLHGCSPPGSPIWTGRSISKTALSRWCGRICCWWQFPA</sequence>
<accession>A0A2X4UKT2</accession>
<dbReference type="EMBL" id="LS483469">
    <property type="protein sequence ID" value="SQI35202.1"/>
    <property type="molecule type" value="Genomic_DNA"/>
</dbReference>
<evidence type="ECO:0000313" key="1">
    <source>
        <dbReference type="EMBL" id="SQI35202.1"/>
    </source>
</evidence>
<organism evidence="1 2">
    <name type="scientific">Serratia plymuthica</name>
    <dbReference type="NCBI Taxonomy" id="82996"/>
    <lineage>
        <taxon>Bacteria</taxon>
        <taxon>Pseudomonadati</taxon>
        <taxon>Pseudomonadota</taxon>
        <taxon>Gammaproteobacteria</taxon>
        <taxon>Enterobacterales</taxon>
        <taxon>Yersiniaceae</taxon>
        <taxon>Serratia</taxon>
    </lineage>
</organism>
<proteinExistence type="predicted"/>
<name>A0A2X4UKT2_SERPL</name>
<dbReference type="AlphaFoldDB" id="A0A2X4UKT2"/>
<dbReference type="Proteomes" id="UP000248897">
    <property type="component" value="Chromosome 1"/>
</dbReference>